<dbReference type="STRING" id="62062.ENSHHUP00000047129"/>
<evidence type="ECO:0000256" key="2">
    <source>
        <dbReference type="ARBA" id="ARBA00022692"/>
    </source>
</evidence>
<dbReference type="Ensembl" id="ENSHHUT00000048861.1">
    <property type="protein sequence ID" value="ENSHHUP00000047129.1"/>
    <property type="gene ID" value="ENSHHUG00000028658.1"/>
</dbReference>
<evidence type="ECO:0000313" key="7">
    <source>
        <dbReference type="Ensembl" id="ENSHHUP00000047129.1"/>
    </source>
</evidence>
<organism evidence="7 8">
    <name type="scientific">Hucho hucho</name>
    <name type="common">huchen</name>
    <dbReference type="NCBI Taxonomy" id="62062"/>
    <lineage>
        <taxon>Eukaryota</taxon>
        <taxon>Metazoa</taxon>
        <taxon>Chordata</taxon>
        <taxon>Craniata</taxon>
        <taxon>Vertebrata</taxon>
        <taxon>Euteleostomi</taxon>
        <taxon>Actinopterygii</taxon>
        <taxon>Neopterygii</taxon>
        <taxon>Teleostei</taxon>
        <taxon>Protacanthopterygii</taxon>
        <taxon>Salmoniformes</taxon>
        <taxon>Salmonidae</taxon>
        <taxon>Salmoninae</taxon>
        <taxon>Hucho</taxon>
    </lineage>
</organism>
<keyword evidence="5" id="KW-0472">Membrane</keyword>
<keyword evidence="3" id="KW-0677">Repeat</keyword>
<dbReference type="AlphaFoldDB" id="A0A4W5NCN6"/>
<sequence>MILRLDSVVGVAAFCLYALLMWFYAKVAEGTGQFELEILSMNNLNGELLTGLCCDGSRNAGDGTCRMDECATYFKVCLKEYQSRVSAAGPCSFGSGSTPVLGGNVFSLKSSARNQSSRIVLPFSFAWPRSYTLIVEALDANNDTSGE</sequence>
<dbReference type="Gene3D" id="2.60.40.3510">
    <property type="match status" value="1"/>
</dbReference>
<proteinExistence type="predicted"/>
<feature type="domain" description="Notch ligand N-terminal" evidence="6">
    <location>
        <begin position="31"/>
        <end position="145"/>
    </location>
</feature>
<evidence type="ECO:0000259" key="6">
    <source>
        <dbReference type="Pfam" id="PF07657"/>
    </source>
</evidence>
<reference evidence="7" key="2">
    <citation type="submission" date="2025-08" db="UniProtKB">
        <authorList>
            <consortium name="Ensembl"/>
        </authorList>
    </citation>
    <scope>IDENTIFICATION</scope>
</reference>
<evidence type="ECO:0000256" key="3">
    <source>
        <dbReference type="ARBA" id="ARBA00022737"/>
    </source>
</evidence>
<dbReference type="InterPro" id="IPR011651">
    <property type="entry name" value="Notch_ligand_N"/>
</dbReference>
<dbReference type="GO" id="GO:0007219">
    <property type="term" value="P:Notch signaling pathway"/>
    <property type="evidence" value="ECO:0007669"/>
    <property type="project" value="InterPro"/>
</dbReference>
<keyword evidence="8" id="KW-1185">Reference proteome</keyword>
<reference evidence="8" key="1">
    <citation type="submission" date="2018-06" db="EMBL/GenBank/DDBJ databases">
        <title>Genome assembly of Danube salmon.</title>
        <authorList>
            <person name="Macqueen D.J."/>
            <person name="Gundappa M.K."/>
        </authorList>
    </citation>
    <scope>NUCLEOTIDE SEQUENCE [LARGE SCALE GENOMIC DNA]</scope>
</reference>
<name>A0A4W5NCN6_9TELE</name>
<dbReference type="GO" id="GO:0016020">
    <property type="term" value="C:membrane"/>
    <property type="evidence" value="ECO:0007669"/>
    <property type="project" value="UniProtKB-SubCell"/>
</dbReference>
<dbReference type="GeneTree" id="ENSGT00940000166212"/>
<feature type="transmembrane region" description="Helical" evidence="5">
    <location>
        <begin position="7"/>
        <end position="25"/>
    </location>
</feature>
<dbReference type="Proteomes" id="UP000314982">
    <property type="component" value="Unassembled WGS sequence"/>
</dbReference>
<evidence type="ECO:0000256" key="4">
    <source>
        <dbReference type="ARBA" id="ARBA00022989"/>
    </source>
</evidence>
<keyword evidence="2 5" id="KW-0812">Transmembrane</keyword>
<keyword evidence="4 5" id="KW-1133">Transmembrane helix</keyword>
<keyword evidence="1" id="KW-0245">EGF-like domain</keyword>
<evidence type="ECO:0000313" key="8">
    <source>
        <dbReference type="Proteomes" id="UP000314982"/>
    </source>
</evidence>
<accession>A0A4W5NCN6</accession>
<dbReference type="Pfam" id="PF07657">
    <property type="entry name" value="MNNL"/>
    <property type="match status" value="1"/>
</dbReference>
<evidence type="ECO:0000256" key="5">
    <source>
        <dbReference type="SAM" id="Phobius"/>
    </source>
</evidence>
<protein>
    <recommendedName>
        <fullName evidence="6">Notch ligand N-terminal domain-containing protein</fullName>
    </recommendedName>
</protein>
<reference evidence="7" key="3">
    <citation type="submission" date="2025-09" db="UniProtKB">
        <authorList>
            <consortium name="Ensembl"/>
        </authorList>
    </citation>
    <scope>IDENTIFICATION</scope>
</reference>
<evidence type="ECO:0000256" key="1">
    <source>
        <dbReference type="ARBA" id="ARBA00022536"/>
    </source>
</evidence>